<dbReference type="STRING" id="105231.A0A1Y1IL65"/>
<evidence type="ECO:0000313" key="7">
    <source>
        <dbReference type="EMBL" id="GAQ89506.1"/>
    </source>
</evidence>
<dbReference type="AlphaFoldDB" id="A0A1Y1IL65"/>
<dbReference type="Pfam" id="PF05346">
    <property type="entry name" value="DUF747"/>
    <property type="match status" value="1"/>
</dbReference>
<dbReference type="PANTHER" id="PTHR13317:SF4">
    <property type="entry name" value="TRANSMEMBRANE ANTERIOR POSTERIOR TRANSFORMATION PROTEIN 1 HOMOLOG"/>
    <property type="match status" value="1"/>
</dbReference>
<evidence type="ECO:0000256" key="6">
    <source>
        <dbReference type="SAM" id="Phobius"/>
    </source>
</evidence>
<evidence type="ECO:0000313" key="8">
    <source>
        <dbReference type="Proteomes" id="UP000054558"/>
    </source>
</evidence>
<keyword evidence="5 6" id="KW-0472">Membrane</keyword>
<evidence type="ECO:0000256" key="1">
    <source>
        <dbReference type="ARBA" id="ARBA00004141"/>
    </source>
</evidence>
<name>A0A1Y1IL65_KLENI</name>
<dbReference type="InterPro" id="IPR008010">
    <property type="entry name" value="Tatp1"/>
</dbReference>
<evidence type="ECO:0000256" key="2">
    <source>
        <dbReference type="ARBA" id="ARBA00008803"/>
    </source>
</evidence>
<organism evidence="7 8">
    <name type="scientific">Klebsormidium nitens</name>
    <name type="common">Green alga</name>
    <name type="synonym">Ulothrix nitens</name>
    <dbReference type="NCBI Taxonomy" id="105231"/>
    <lineage>
        <taxon>Eukaryota</taxon>
        <taxon>Viridiplantae</taxon>
        <taxon>Streptophyta</taxon>
        <taxon>Klebsormidiophyceae</taxon>
        <taxon>Klebsormidiales</taxon>
        <taxon>Klebsormidiaceae</taxon>
        <taxon>Klebsormidium</taxon>
    </lineage>
</organism>
<dbReference type="OMA" id="GFHIMAY"/>
<keyword evidence="8" id="KW-1185">Reference proteome</keyword>
<comment type="subcellular location">
    <subcellularLocation>
        <location evidence="1">Membrane</location>
        <topology evidence="1">Multi-pass membrane protein</topology>
    </subcellularLocation>
</comment>
<gene>
    <name evidence="7" type="ORF">KFL_005300100</name>
</gene>
<protein>
    <submittedName>
        <fullName evidence="7">Uncharacterized protein</fullName>
    </submittedName>
</protein>
<sequence length="215" mass="23784">MSQAVTLNVAINSHNNALLTLLISNNFVEIKSNVFKRLGKENLHKLAYLDTVERFHIMAHLLFVLVQNVLTSEEPWAVDLALNALMIVVCEVLVDVIKHAFLAKFNEMKPAVYGGFLQSLCWQTVQSGSHQVHKTLSFVPLAPACVVVRVVSPLLPKILPAGPPWLTALLAMLVCVCSIAVLTLSKVVLGLGLQMHARWYLNRCIQKGLAHPHQD</sequence>
<dbReference type="GO" id="GO:0016020">
    <property type="term" value="C:membrane"/>
    <property type="evidence" value="ECO:0007669"/>
    <property type="project" value="UniProtKB-SubCell"/>
</dbReference>
<accession>A0A1Y1IL65</accession>
<keyword evidence="4 6" id="KW-1133">Transmembrane helix</keyword>
<keyword evidence="3 6" id="KW-0812">Transmembrane</keyword>
<dbReference type="Proteomes" id="UP000054558">
    <property type="component" value="Unassembled WGS sequence"/>
</dbReference>
<feature type="transmembrane region" description="Helical" evidence="6">
    <location>
        <begin position="167"/>
        <end position="193"/>
    </location>
</feature>
<evidence type="ECO:0000256" key="4">
    <source>
        <dbReference type="ARBA" id="ARBA00022989"/>
    </source>
</evidence>
<dbReference type="EMBL" id="DF237479">
    <property type="protein sequence ID" value="GAQ89506.1"/>
    <property type="molecule type" value="Genomic_DNA"/>
</dbReference>
<evidence type="ECO:0000256" key="3">
    <source>
        <dbReference type="ARBA" id="ARBA00022692"/>
    </source>
</evidence>
<reference evidence="7 8" key="1">
    <citation type="journal article" date="2014" name="Nat. Commun.">
        <title>Klebsormidium flaccidum genome reveals primary factors for plant terrestrial adaptation.</title>
        <authorList>
            <person name="Hori K."/>
            <person name="Maruyama F."/>
            <person name="Fujisawa T."/>
            <person name="Togashi T."/>
            <person name="Yamamoto N."/>
            <person name="Seo M."/>
            <person name="Sato S."/>
            <person name="Yamada T."/>
            <person name="Mori H."/>
            <person name="Tajima N."/>
            <person name="Moriyama T."/>
            <person name="Ikeuchi M."/>
            <person name="Watanabe M."/>
            <person name="Wada H."/>
            <person name="Kobayashi K."/>
            <person name="Saito M."/>
            <person name="Masuda T."/>
            <person name="Sasaki-Sekimoto Y."/>
            <person name="Mashiguchi K."/>
            <person name="Awai K."/>
            <person name="Shimojima M."/>
            <person name="Masuda S."/>
            <person name="Iwai M."/>
            <person name="Nobusawa T."/>
            <person name="Narise T."/>
            <person name="Kondo S."/>
            <person name="Saito H."/>
            <person name="Sato R."/>
            <person name="Murakawa M."/>
            <person name="Ihara Y."/>
            <person name="Oshima-Yamada Y."/>
            <person name="Ohtaka K."/>
            <person name="Satoh M."/>
            <person name="Sonobe K."/>
            <person name="Ishii M."/>
            <person name="Ohtani R."/>
            <person name="Kanamori-Sato M."/>
            <person name="Honoki R."/>
            <person name="Miyazaki D."/>
            <person name="Mochizuki H."/>
            <person name="Umetsu J."/>
            <person name="Higashi K."/>
            <person name="Shibata D."/>
            <person name="Kamiya Y."/>
            <person name="Sato N."/>
            <person name="Nakamura Y."/>
            <person name="Tabata S."/>
            <person name="Ida S."/>
            <person name="Kurokawa K."/>
            <person name="Ohta H."/>
        </authorList>
    </citation>
    <scope>NUCLEOTIDE SEQUENCE [LARGE SCALE GENOMIC DNA]</scope>
    <source>
        <strain evidence="7 8">NIES-2285</strain>
    </source>
</reference>
<dbReference type="PANTHER" id="PTHR13317">
    <property type="entry name" value="TRANSMEMBRANE ANTERIOR POSTERIOR TRANSFORMATION PROTEIN 1 HOMOLOG"/>
    <property type="match status" value="1"/>
</dbReference>
<comment type="similarity">
    <text evidence="2">Belongs to the TAPT1 family.</text>
</comment>
<proteinExistence type="inferred from homology"/>
<dbReference type="OrthoDB" id="29023at2759"/>
<evidence type="ECO:0000256" key="5">
    <source>
        <dbReference type="ARBA" id="ARBA00023136"/>
    </source>
</evidence>